<reference evidence="1" key="1">
    <citation type="journal article" date="2021" name="Proc. Natl. Acad. Sci. U.S.A.">
        <title>A Catalog of Tens of Thousands of Viruses from Human Metagenomes Reveals Hidden Associations with Chronic Diseases.</title>
        <authorList>
            <person name="Tisza M.J."/>
            <person name="Buck C.B."/>
        </authorList>
    </citation>
    <scope>NUCLEOTIDE SEQUENCE</scope>
    <source>
        <strain evidence="1">CtSA812</strain>
    </source>
</reference>
<dbReference type="EMBL" id="BK016000">
    <property type="protein sequence ID" value="DAF89009.1"/>
    <property type="molecule type" value="Genomic_DNA"/>
</dbReference>
<evidence type="ECO:0000313" key="1">
    <source>
        <dbReference type="EMBL" id="DAF89009.1"/>
    </source>
</evidence>
<name>A0A8S5U3G0_9CAUD</name>
<protein>
    <submittedName>
        <fullName evidence="1">Uncharacterized protein</fullName>
    </submittedName>
</protein>
<organism evidence="1">
    <name type="scientific">Siphoviridae sp. ctSA812</name>
    <dbReference type="NCBI Taxonomy" id="2825508"/>
    <lineage>
        <taxon>Viruses</taxon>
        <taxon>Duplodnaviria</taxon>
        <taxon>Heunggongvirae</taxon>
        <taxon>Uroviricota</taxon>
        <taxon>Caudoviricetes</taxon>
    </lineage>
</organism>
<proteinExistence type="predicted"/>
<sequence>MRSPFSGRYPKGHNLHNSCRFYGRIFVYIMARNNLI</sequence>
<accession>A0A8S5U3G0</accession>